<organism evidence="1 2">
    <name type="scientific">Marivita lacus</name>
    <dbReference type="NCBI Taxonomy" id="1323742"/>
    <lineage>
        <taxon>Bacteria</taxon>
        <taxon>Pseudomonadati</taxon>
        <taxon>Pseudomonadota</taxon>
        <taxon>Alphaproteobacteria</taxon>
        <taxon>Rhodobacterales</taxon>
        <taxon>Roseobacteraceae</taxon>
        <taxon>Marivita</taxon>
    </lineage>
</organism>
<sequence>MGDRPDPAFIIKEKPELLKDAENVSRIPSIEAAADQQVPGQLGVEGGASALH</sequence>
<dbReference type="EMBL" id="BMFC01000007">
    <property type="protein sequence ID" value="GGC10076.1"/>
    <property type="molecule type" value="Genomic_DNA"/>
</dbReference>
<name>A0ABQ1KVT3_9RHOB</name>
<evidence type="ECO:0000313" key="2">
    <source>
        <dbReference type="Proteomes" id="UP000645462"/>
    </source>
</evidence>
<dbReference type="Proteomes" id="UP000645462">
    <property type="component" value="Unassembled WGS sequence"/>
</dbReference>
<proteinExistence type="predicted"/>
<gene>
    <name evidence="1" type="ORF">GCM10011363_28420</name>
</gene>
<evidence type="ECO:0000313" key="1">
    <source>
        <dbReference type="EMBL" id="GGC10076.1"/>
    </source>
</evidence>
<comment type="caution">
    <text evidence="1">The sequence shown here is derived from an EMBL/GenBank/DDBJ whole genome shotgun (WGS) entry which is preliminary data.</text>
</comment>
<reference evidence="2" key="1">
    <citation type="journal article" date="2019" name="Int. J. Syst. Evol. Microbiol.">
        <title>The Global Catalogue of Microorganisms (GCM) 10K type strain sequencing project: providing services to taxonomists for standard genome sequencing and annotation.</title>
        <authorList>
            <consortium name="The Broad Institute Genomics Platform"/>
            <consortium name="The Broad Institute Genome Sequencing Center for Infectious Disease"/>
            <person name="Wu L."/>
            <person name="Ma J."/>
        </authorList>
    </citation>
    <scope>NUCLEOTIDE SEQUENCE [LARGE SCALE GENOMIC DNA]</scope>
    <source>
        <strain evidence="2">CGMCC 1.12478</strain>
    </source>
</reference>
<accession>A0ABQ1KVT3</accession>
<keyword evidence="2" id="KW-1185">Reference proteome</keyword>
<protein>
    <submittedName>
        <fullName evidence="1">Uncharacterized protein</fullName>
    </submittedName>
</protein>